<dbReference type="FunFam" id="1.10.630.10:FF:000023">
    <property type="entry name" value="Cytochrome P450 family protein"/>
    <property type="match status" value="1"/>
</dbReference>
<feature type="transmembrane region" description="Helical" evidence="11">
    <location>
        <begin position="6"/>
        <end position="23"/>
    </location>
</feature>
<organism evidence="12 13">
    <name type="scientific">Camellia sinensis var. sinensis</name>
    <name type="common">China tea</name>
    <dbReference type="NCBI Taxonomy" id="542762"/>
    <lineage>
        <taxon>Eukaryota</taxon>
        <taxon>Viridiplantae</taxon>
        <taxon>Streptophyta</taxon>
        <taxon>Embryophyta</taxon>
        <taxon>Tracheophyta</taxon>
        <taxon>Spermatophyta</taxon>
        <taxon>Magnoliopsida</taxon>
        <taxon>eudicotyledons</taxon>
        <taxon>Gunneridae</taxon>
        <taxon>Pentapetalae</taxon>
        <taxon>asterids</taxon>
        <taxon>Ericales</taxon>
        <taxon>Theaceae</taxon>
        <taxon>Camellia</taxon>
    </lineage>
</organism>
<evidence type="ECO:0000256" key="4">
    <source>
        <dbReference type="ARBA" id="ARBA00022617"/>
    </source>
</evidence>
<keyword evidence="8 10" id="KW-0503">Monooxygenase</keyword>
<evidence type="ECO:0000256" key="3">
    <source>
        <dbReference type="ARBA" id="ARBA00010617"/>
    </source>
</evidence>
<dbReference type="PRINTS" id="PR00463">
    <property type="entry name" value="EP450I"/>
</dbReference>
<accession>A0A4S4F0J4</accession>
<gene>
    <name evidence="12" type="ORF">TEA_002252</name>
</gene>
<evidence type="ECO:0000256" key="11">
    <source>
        <dbReference type="SAM" id="Phobius"/>
    </source>
</evidence>
<evidence type="ECO:0000256" key="7">
    <source>
        <dbReference type="ARBA" id="ARBA00023004"/>
    </source>
</evidence>
<evidence type="ECO:0000256" key="1">
    <source>
        <dbReference type="ARBA" id="ARBA00001971"/>
    </source>
</evidence>
<keyword evidence="4 10" id="KW-0349">Heme</keyword>
<evidence type="ECO:0000313" key="12">
    <source>
        <dbReference type="EMBL" id="THG22484.1"/>
    </source>
</evidence>
<dbReference type="EMBL" id="SDRB02000847">
    <property type="protein sequence ID" value="THG22484.1"/>
    <property type="molecule type" value="Genomic_DNA"/>
</dbReference>
<dbReference type="STRING" id="542762.A0A4S4F0J4"/>
<name>A0A4S4F0J4_CAMSN</name>
<sequence length="568" mass="64259">MEVSLLYVSLSLFFLIIAFKLLSKARTQKNLPPSPPALPVIGHLHLLKQPIHRTLHGLSQNLGPIFSLRFGSRLVVVVSSPSAAEECFTKNDVVLANRPRLIMGKYFGYNYTGIGASSYGDHWRNLRRLMALEIFSTSRLNGFLSIRRDEIKLLLRRLYRNSSRDFARVELKSKFSELTFNIMMRMIAGKRYYGGDDEEELSDNEEAKEFREIVSQAFEYAGASYPGDFLPVLRWIDYQSFEKNLGRLYKKMDAFLQGLIDEHRRDKSKNTMIDHLLSLQESQPEYYTDEIIKGLIAKARAEIDAHVGQDHLIDEHDISKLHYLQAIISETFRLFPAAPLLVPHVSSGGCIIGGFNVPRGTLLLVNAWAIHRDPKVWDDPTSFKPERFEGGEVEGHKLMPFGMGRRACPGAGLAQRVGMILAGTDTLAVTMEWAMSLLVNHPEVLKEVRAEINAHVGQDRLIDEHDISKLHFLQAIISETFRLFPAAPLLVPHVSSDDCIIGGFNVPCGTLLLVNAWAIHRDPKVWDDPTSFKPKRFEGREVEGHKLMPFGMGRRACPGLVWCNVSWV</sequence>
<proteinExistence type="inferred from homology"/>
<keyword evidence="11" id="KW-0812">Transmembrane</keyword>
<comment type="similarity">
    <text evidence="3 10">Belongs to the cytochrome P450 family.</text>
</comment>
<dbReference type="GO" id="GO:0016020">
    <property type="term" value="C:membrane"/>
    <property type="evidence" value="ECO:0007669"/>
    <property type="project" value="UniProtKB-SubCell"/>
</dbReference>
<dbReference type="Proteomes" id="UP000306102">
    <property type="component" value="Unassembled WGS sequence"/>
</dbReference>
<keyword evidence="7 10" id="KW-0408">Iron</keyword>
<dbReference type="InterPro" id="IPR017972">
    <property type="entry name" value="Cyt_P450_CS"/>
</dbReference>
<dbReference type="InterPro" id="IPR050651">
    <property type="entry name" value="Plant_Cytochrome_P450_Monoox"/>
</dbReference>
<dbReference type="PRINTS" id="PR00385">
    <property type="entry name" value="P450"/>
</dbReference>
<keyword evidence="9 11" id="KW-0472">Membrane</keyword>
<dbReference type="AlphaFoldDB" id="A0A4S4F0J4"/>
<evidence type="ECO:0000256" key="2">
    <source>
        <dbReference type="ARBA" id="ARBA00004370"/>
    </source>
</evidence>
<keyword evidence="13" id="KW-1185">Reference proteome</keyword>
<dbReference type="InterPro" id="IPR001128">
    <property type="entry name" value="Cyt_P450"/>
</dbReference>
<dbReference type="GO" id="GO:0020037">
    <property type="term" value="F:heme binding"/>
    <property type="evidence" value="ECO:0007669"/>
    <property type="project" value="InterPro"/>
</dbReference>
<keyword evidence="6 10" id="KW-0560">Oxidoreductase</keyword>
<dbReference type="CDD" id="cd20653">
    <property type="entry name" value="CYP81"/>
    <property type="match status" value="1"/>
</dbReference>
<comment type="subcellular location">
    <subcellularLocation>
        <location evidence="2">Membrane</location>
    </subcellularLocation>
</comment>
<dbReference type="InterPro" id="IPR036396">
    <property type="entry name" value="Cyt_P450_sf"/>
</dbReference>
<evidence type="ECO:0000256" key="5">
    <source>
        <dbReference type="ARBA" id="ARBA00022723"/>
    </source>
</evidence>
<dbReference type="GO" id="GO:0016705">
    <property type="term" value="F:oxidoreductase activity, acting on paired donors, with incorporation or reduction of molecular oxygen"/>
    <property type="evidence" value="ECO:0007669"/>
    <property type="project" value="InterPro"/>
</dbReference>
<evidence type="ECO:0000256" key="6">
    <source>
        <dbReference type="ARBA" id="ARBA00023002"/>
    </source>
</evidence>
<dbReference type="PROSITE" id="PS00086">
    <property type="entry name" value="CYTOCHROME_P450"/>
    <property type="match status" value="2"/>
</dbReference>
<dbReference type="Gene3D" id="1.10.630.10">
    <property type="entry name" value="Cytochrome P450"/>
    <property type="match status" value="3"/>
</dbReference>
<dbReference type="FunFam" id="1.10.630.10:FF:000126">
    <property type="entry name" value="Predicted protein"/>
    <property type="match status" value="1"/>
</dbReference>
<dbReference type="GO" id="GO:0005506">
    <property type="term" value="F:iron ion binding"/>
    <property type="evidence" value="ECO:0007669"/>
    <property type="project" value="InterPro"/>
</dbReference>
<evidence type="ECO:0000256" key="10">
    <source>
        <dbReference type="RuleBase" id="RU000461"/>
    </source>
</evidence>
<dbReference type="SUPFAM" id="SSF48264">
    <property type="entry name" value="Cytochrome P450"/>
    <property type="match status" value="2"/>
</dbReference>
<reference evidence="12 13" key="1">
    <citation type="journal article" date="2018" name="Proc. Natl. Acad. Sci. U.S.A.">
        <title>Draft genome sequence of Camellia sinensis var. sinensis provides insights into the evolution of the tea genome and tea quality.</title>
        <authorList>
            <person name="Wei C."/>
            <person name="Yang H."/>
            <person name="Wang S."/>
            <person name="Zhao J."/>
            <person name="Liu C."/>
            <person name="Gao L."/>
            <person name="Xia E."/>
            <person name="Lu Y."/>
            <person name="Tai Y."/>
            <person name="She G."/>
            <person name="Sun J."/>
            <person name="Cao H."/>
            <person name="Tong W."/>
            <person name="Gao Q."/>
            <person name="Li Y."/>
            <person name="Deng W."/>
            <person name="Jiang X."/>
            <person name="Wang W."/>
            <person name="Chen Q."/>
            <person name="Zhang S."/>
            <person name="Li H."/>
            <person name="Wu J."/>
            <person name="Wang P."/>
            <person name="Li P."/>
            <person name="Shi C."/>
            <person name="Zheng F."/>
            <person name="Jian J."/>
            <person name="Huang B."/>
            <person name="Shan D."/>
            <person name="Shi M."/>
            <person name="Fang C."/>
            <person name="Yue Y."/>
            <person name="Li F."/>
            <person name="Li D."/>
            <person name="Wei S."/>
            <person name="Han B."/>
            <person name="Jiang C."/>
            <person name="Yin Y."/>
            <person name="Xia T."/>
            <person name="Zhang Z."/>
            <person name="Bennetzen J.L."/>
            <person name="Zhao S."/>
            <person name="Wan X."/>
        </authorList>
    </citation>
    <scope>NUCLEOTIDE SEQUENCE [LARGE SCALE GENOMIC DNA]</scope>
    <source>
        <strain evidence="13">cv. Shuchazao</strain>
        <tissue evidence="12">Leaf</tissue>
    </source>
</reference>
<keyword evidence="11" id="KW-1133">Transmembrane helix</keyword>
<evidence type="ECO:0000256" key="9">
    <source>
        <dbReference type="ARBA" id="ARBA00023136"/>
    </source>
</evidence>
<protein>
    <submittedName>
        <fullName evidence="12">Uncharacterized protein</fullName>
    </submittedName>
</protein>
<dbReference type="Pfam" id="PF00067">
    <property type="entry name" value="p450"/>
    <property type="match status" value="3"/>
</dbReference>
<comment type="cofactor">
    <cofactor evidence="1">
        <name>heme</name>
        <dbReference type="ChEBI" id="CHEBI:30413"/>
    </cofactor>
</comment>
<keyword evidence="5 10" id="KW-0479">Metal-binding</keyword>
<dbReference type="GO" id="GO:0004497">
    <property type="term" value="F:monooxygenase activity"/>
    <property type="evidence" value="ECO:0007669"/>
    <property type="project" value="UniProtKB-KW"/>
</dbReference>
<dbReference type="InterPro" id="IPR002401">
    <property type="entry name" value="Cyt_P450_E_grp-I"/>
</dbReference>
<dbReference type="PANTHER" id="PTHR47947">
    <property type="entry name" value="CYTOCHROME P450 82C3-RELATED"/>
    <property type="match status" value="1"/>
</dbReference>
<evidence type="ECO:0000256" key="8">
    <source>
        <dbReference type="ARBA" id="ARBA00023033"/>
    </source>
</evidence>
<evidence type="ECO:0000313" key="13">
    <source>
        <dbReference type="Proteomes" id="UP000306102"/>
    </source>
</evidence>
<comment type="caution">
    <text evidence="12">The sequence shown here is derived from an EMBL/GenBank/DDBJ whole genome shotgun (WGS) entry which is preliminary data.</text>
</comment>
<dbReference type="PANTHER" id="PTHR47947:SF24">
    <property type="entry name" value="ISOFLAVONE 2'-HYDROXYLASE-LIKE"/>
    <property type="match status" value="1"/>
</dbReference>